<dbReference type="PANTHER" id="PTHR34849:SF3">
    <property type="entry name" value="SSR2962 PROTEIN"/>
    <property type="match status" value="1"/>
</dbReference>
<dbReference type="Pfam" id="PF04255">
    <property type="entry name" value="DUF433"/>
    <property type="match status" value="1"/>
</dbReference>
<dbReference type="InterPro" id="IPR007367">
    <property type="entry name" value="DUF433"/>
</dbReference>
<dbReference type="EMBL" id="JAVDTI010000013">
    <property type="protein sequence ID" value="MDR6809760.1"/>
    <property type="molecule type" value="Genomic_DNA"/>
</dbReference>
<accession>A0ABU1R8P7</accession>
<evidence type="ECO:0000313" key="1">
    <source>
        <dbReference type="EMBL" id="MDR6809760.1"/>
    </source>
</evidence>
<dbReference type="Proteomes" id="UP001264980">
    <property type="component" value="Unassembled WGS sequence"/>
</dbReference>
<dbReference type="InterPro" id="IPR036388">
    <property type="entry name" value="WH-like_DNA-bd_sf"/>
</dbReference>
<reference evidence="1 2" key="1">
    <citation type="submission" date="2023-07" db="EMBL/GenBank/DDBJ databases">
        <title>Sorghum-associated microbial communities from plants grown in Nebraska, USA.</title>
        <authorList>
            <person name="Schachtman D."/>
        </authorList>
    </citation>
    <scope>NUCLEOTIDE SEQUENCE [LARGE SCALE GENOMIC DNA]</scope>
    <source>
        <strain evidence="1 2">BE57</strain>
    </source>
</reference>
<dbReference type="RefSeq" id="WP_291036806.1">
    <property type="nucleotide sequence ID" value="NZ_JAVDTI010000013.1"/>
</dbReference>
<evidence type="ECO:0000313" key="2">
    <source>
        <dbReference type="Proteomes" id="UP001264980"/>
    </source>
</evidence>
<proteinExistence type="predicted"/>
<keyword evidence="2" id="KW-1185">Reference proteome</keyword>
<comment type="caution">
    <text evidence="1">The sequence shown here is derived from an EMBL/GenBank/DDBJ whole genome shotgun (WGS) entry which is preliminary data.</text>
</comment>
<organism evidence="1 2">
    <name type="scientific">Dyadobacter fermentans</name>
    <dbReference type="NCBI Taxonomy" id="94254"/>
    <lineage>
        <taxon>Bacteria</taxon>
        <taxon>Pseudomonadati</taxon>
        <taxon>Bacteroidota</taxon>
        <taxon>Cytophagia</taxon>
        <taxon>Cytophagales</taxon>
        <taxon>Spirosomataceae</taxon>
        <taxon>Dyadobacter</taxon>
    </lineage>
</organism>
<sequence>MRYQDFITSDHNVLLGKPIIKGTRLTVELILRKLGEGATYSDLADMYPGLSTEAILAVLQYAADLVANEKDLRVAR</sequence>
<dbReference type="SUPFAM" id="SSF46689">
    <property type="entry name" value="Homeodomain-like"/>
    <property type="match status" value="1"/>
</dbReference>
<dbReference type="PANTHER" id="PTHR34849">
    <property type="entry name" value="SSL5025 PROTEIN"/>
    <property type="match status" value="1"/>
</dbReference>
<dbReference type="Gene3D" id="1.10.10.10">
    <property type="entry name" value="Winged helix-like DNA-binding domain superfamily/Winged helix DNA-binding domain"/>
    <property type="match status" value="1"/>
</dbReference>
<gene>
    <name evidence="1" type="ORF">J2W84_006836</name>
</gene>
<dbReference type="InterPro" id="IPR009057">
    <property type="entry name" value="Homeodomain-like_sf"/>
</dbReference>
<name>A0ABU1R8P7_9BACT</name>
<protein>
    <submittedName>
        <fullName evidence="1">Uncharacterized protein (DUF433 family)</fullName>
    </submittedName>
</protein>